<feature type="compositionally biased region" description="Basic residues" evidence="1">
    <location>
        <begin position="110"/>
        <end position="120"/>
    </location>
</feature>
<feature type="compositionally biased region" description="Low complexity" evidence="1">
    <location>
        <begin position="210"/>
        <end position="221"/>
    </location>
</feature>
<reference evidence="2" key="1">
    <citation type="journal article" date="2003" name="J. Bacteriol.">
        <title>Sequence of the 165-kilobase catabolic plasmid pAO1 from Arthrobacter nicotinovorans and identification of a pAO1-dependent nicotine uptake system.</title>
        <authorList>
            <person name="Igloi G.L."/>
            <person name="Brandsch R."/>
        </authorList>
    </citation>
    <scope>NUCLEOTIDE SEQUENCE [LARGE SCALE GENOMIC DNA]</scope>
    <source>
        <strain evidence="2">ATCC 49919</strain>
        <plasmid evidence="2">pAO1</plasmid>
    </source>
</reference>
<geneLocation type="plasmid" evidence="2">
    <name>pAO1</name>
</geneLocation>
<evidence type="ECO:0000256" key="1">
    <source>
        <dbReference type="SAM" id="MobiDB-lite"/>
    </source>
</evidence>
<proteinExistence type="predicted"/>
<name>Q8GAN3_PAENI</name>
<evidence type="ECO:0000313" key="2">
    <source>
        <dbReference type="EMBL" id="CAD47871.1"/>
    </source>
</evidence>
<dbReference type="EMBL" id="AJ507836">
    <property type="protein sequence ID" value="CAD47871.1"/>
    <property type="molecule type" value="Genomic_DNA"/>
</dbReference>
<reference evidence="2" key="2">
    <citation type="submission" date="2013-12" db="EMBL/GenBank/DDBJ databases">
        <authorList>
            <person name="Mihasan M."/>
            <person name="Brandsch R."/>
        </authorList>
    </citation>
    <scope>NUCLEOTIDE SEQUENCE</scope>
    <source>
        <strain evidence="2">ATCC 49919</strain>
        <plasmid evidence="2">pAO1</plasmid>
    </source>
</reference>
<keyword evidence="2" id="KW-0614">Plasmid</keyword>
<protein>
    <submittedName>
        <fullName evidence="2">Uncharacterized protein</fullName>
    </submittedName>
</protein>
<dbReference type="AlphaFoldDB" id="Q8GAN3"/>
<feature type="region of interest" description="Disordered" evidence="1">
    <location>
        <begin position="75"/>
        <end position="221"/>
    </location>
</feature>
<accession>Q8GAN3</accession>
<sequence>MLNKDITGAPRLAEAHYQEANGHDPEHVCVIFDIERRPGMHLLDKASALLHSSDYLVGGVIDELATEHLRNATGTTASIGEDGYAVSSPPPSRRAGRTLPCPPDTPQPRQPRRRCRRNRPRPFQPSKRPSPRCCQPITGATPAPWLNRSRASFPPASRSPTPTTAPPSKKSSTGTPRSTTPTGATSCPKSSGPSPCPTPTTRQPAPPRPQLQRPRPLQQTE</sequence>
<feature type="compositionally biased region" description="Pro residues" evidence="1">
    <location>
        <begin position="100"/>
        <end position="109"/>
    </location>
</feature>
<feature type="compositionally biased region" description="Pro residues" evidence="1">
    <location>
        <begin position="194"/>
        <end position="209"/>
    </location>
</feature>
<organism evidence="2">
    <name type="scientific">Paenarthrobacter nicotinovorans</name>
    <name type="common">Arthrobacter nicotinovorans</name>
    <dbReference type="NCBI Taxonomy" id="29320"/>
    <lineage>
        <taxon>Bacteria</taxon>
        <taxon>Bacillati</taxon>
        <taxon>Actinomycetota</taxon>
        <taxon>Actinomycetes</taxon>
        <taxon>Micrococcales</taxon>
        <taxon>Micrococcaceae</taxon>
        <taxon>Paenarthrobacter</taxon>
    </lineage>
</organism>
<feature type="compositionally biased region" description="Low complexity" evidence="1">
    <location>
        <begin position="148"/>
        <end position="193"/>
    </location>
</feature>